<feature type="compositionally biased region" description="Basic residues" evidence="9">
    <location>
        <begin position="26"/>
        <end position="38"/>
    </location>
</feature>
<dbReference type="GO" id="GO:0003677">
    <property type="term" value="F:DNA binding"/>
    <property type="evidence" value="ECO:0007669"/>
    <property type="project" value="UniProtKB-UniRule"/>
</dbReference>
<dbReference type="GO" id="GO:0005684">
    <property type="term" value="C:U2-type spliceosomal complex"/>
    <property type="evidence" value="ECO:0007669"/>
    <property type="project" value="TreeGrafter"/>
</dbReference>
<dbReference type="CDD" id="cd16539">
    <property type="entry name" value="RING-HC_RNF113A_B"/>
    <property type="match status" value="1"/>
</dbReference>
<dbReference type="GO" id="GO:0034247">
    <property type="term" value="P:snoRNA splicing"/>
    <property type="evidence" value="ECO:0007669"/>
    <property type="project" value="TreeGrafter"/>
</dbReference>
<feature type="compositionally biased region" description="Low complexity" evidence="9">
    <location>
        <begin position="92"/>
        <end position="101"/>
    </location>
</feature>
<dbReference type="Pfam" id="PF13923">
    <property type="entry name" value="zf-C3HC4_2"/>
    <property type="match status" value="1"/>
</dbReference>
<comment type="similarity">
    <text evidence="2 8">Belongs to the CWC24 family.</text>
</comment>
<dbReference type="InterPro" id="IPR013083">
    <property type="entry name" value="Znf_RING/FYVE/PHD"/>
</dbReference>
<dbReference type="FunFam" id="3.30.40.10:FF:000045">
    <property type="entry name" value="RING finger protein 113A"/>
    <property type="match status" value="1"/>
</dbReference>
<evidence type="ECO:0000259" key="10">
    <source>
        <dbReference type="PROSITE" id="PS50089"/>
    </source>
</evidence>
<dbReference type="AlphaFoldDB" id="A0A4S2N7A6"/>
<feature type="compositionally biased region" description="Low complexity" evidence="9">
    <location>
        <begin position="68"/>
        <end position="84"/>
    </location>
</feature>
<evidence type="ECO:0000256" key="1">
    <source>
        <dbReference type="ARBA" id="ARBA00003777"/>
    </source>
</evidence>
<dbReference type="InterPro" id="IPR000571">
    <property type="entry name" value="Znf_CCCH"/>
</dbReference>
<comment type="function">
    <text evidence="1 8">Involved in pre-mRNA splicing.</text>
</comment>
<dbReference type="EMBL" id="ML220112">
    <property type="protein sequence ID" value="TGZ85014.1"/>
    <property type="molecule type" value="Genomic_DNA"/>
</dbReference>
<dbReference type="InterPro" id="IPR039971">
    <property type="entry name" value="CWC24-like"/>
</dbReference>
<feature type="compositionally biased region" description="Basic and acidic residues" evidence="9">
    <location>
        <begin position="105"/>
        <end position="129"/>
    </location>
</feature>
<feature type="domain" description="RING-type" evidence="10">
    <location>
        <begin position="258"/>
        <end position="295"/>
    </location>
</feature>
<dbReference type="Gene3D" id="3.30.40.10">
    <property type="entry name" value="Zinc/RING finger domain, C3HC4 (zinc finger)"/>
    <property type="match status" value="1"/>
</dbReference>
<dbReference type="OrthoDB" id="25761at2759"/>
<dbReference type="PANTHER" id="PTHR12930">
    <property type="entry name" value="ZINC FINGER PROTEIN 183"/>
    <property type="match status" value="1"/>
</dbReference>
<dbReference type="SMART" id="SM00184">
    <property type="entry name" value="RING"/>
    <property type="match status" value="1"/>
</dbReference>
<evidence type="ECO:0000256" key="4">
    <source>
        <dbReference type="ARBA" id="ARBA00022723"/>
    </source>
</evidence>
<keyword evidence="4 7" id="KW-0479">Metal-binding</keyword>
<keyword evidence="13" id="KW-1185">Reference proteome</keyword>
<feature type="compositionally biased region" description="Low complexity" evidence="9">
    <location>
        <begin position="1"/>
        <end position="20"/>
    </location>
</feature>
<feature type="compositionally biased region" description="Low complexity" evidence="9">
    <location>
        <begin position="39"/>
        <end position="49"/>
    </location>
</feature>
<keyword evidence="8" id="KW-0508">mRNA splicing</keyword>
<evidence type="ECO:0000256" key="5">
    <source>
        <dbReference type="ARBA" id="ARBA00022771"/>
    </source>
</evidence>
<gene>
    <name evidence="12" type="ORF">EX30DRAFT_337441</name>
</gene>
<reference evidence="12 13" key="1">
    <citation type="submission" date="2019-04" db="EMBL/GenBank/DDBJ databases">
        <title>Comparative genomics and transcriptomics to analyze fruiting body development in filamentous ascomycetes.</title>
        <authorList>
            <consortium name="DOE Joint Genome Institute"/>
            <person name="Lutkenhaus R."/>
            <person name="Traeger S."/>
            <person name="Breuer J."/>
            <person name="Kuo A."/>
            <person name="Lipzen A."/>
            <person name="Pangilinan J."/>
            <person name="Dilworth D."/>
            <person name="Sandor L."/>
            <person name="Poggeler S."/>
            <person name="Barry K."/>
            <person name="Grigoriev I.V."/>
            <person name="Nowrousian M."/>
        </authorList>
    </citation>
    <scope>NUCLEOTIDE SEQUENCE [LARGE SCALE GENOMIC DNA]</scope>
    <source>
        <strain evidence="12 13">CBS 389.68</strain>
    </source>
</reference>
<evidence type="ECO:0000256" key="8">
    <source>
        <dbReference type="RuleBase" id="RU367110"/>
    </source>
</evidence>
<sequence length="339" mass="36743">MPSSPPSESAAAPAAGDAPPVTFFKRSSKAKPKFRKRAATPPSASSSSDSDSDTPDGPRAIKKRKTGSAITASSASSQLAASNAPEIAPIHTNTSSTITSSAADEATKRSDWYDADKHSKESSTHRADADLIGKPDAAAVAALAESGKYAGAAAYGNFIARNPDREKQGPKGPLRASANVRTITITDYAPDVCKDYKLTGFCGFGDTCKFLHAREDYAAGWKLDREWEINQKTGGKPIPQNLAETEEDKELKDIPFKCVICKGDYKDPIVTKCNHYFCEMCAIKRYKKNPSCKICGKRTDGVFNVAKNLRAKLERKKEREEEIQRRKEEIEAAEAAAKT</sequence>
<dbReference type="InParanoid" id="A0A4S2N7A6"/>
<evidence type="ECO:0000256" key="9">
    <source>
        <dbReference type="SAM" id="MobiDB-lite"/>
    </source>
</evidence>
<keyword evidence="8" id="KW-0238">DNA-binding</keyword>
<dbReference type="SUPFAM" id="SSF90229">
    <property type="entry name" value="CCCH zinc finger"/>
    <property type="match status" value="1"/>
</dbReference>
<feature type="region of interest" description="Disordered" evidence="9">
    <location>
        <begin position="1"/>
        <end position="129"/>
    </location>
</feature>
<protein>
    <recommendedName>
        <fullName evidence="8">Pre-mRNA-splicing factor CWC24</fullName>
    </recommendedName>
</protein>
<dbReference type="GO" id="GO:0008270">
    <property type="term" value="F:zinc ion binding"/>
    <property type="evidence" value="ECO:0007669"/>
    <property type="project" value="UniProtKB-KW"/>
</dbReference>
<proteinExistence type="inferred from homology"/>
<name>A0A4S2N7A6_9PEZI</name>
<evidence type="ECO:0000256" key="2">
    <source>
        <dbReference type="ARBA" id="ARBA00009161"/>
    </source>
</evidence>
<keyword evidence="8" id="KW-0507">mRNA processing</keyword>
<dbReference type="PROSITE" id="PS50103">
    <property type="entry name" value="ZF_C3H1"/>
    <property type="match status" value="1"/>
</dbReference>
<dbReference type="SMART" id="SM00356">
    <property type="entry name" value="ZnF_C3H1"/>
    <property type="match status" value="1"/>
</dbReference>
<feature type="compositionally biased region" description="Basic and acidic residues" evidence="9">
    <location>
        <begin position="316"/>
        <end position="330"/>
    </location>
</feature>
<dbReference type="STRING" id="341454.A0A4S2N7A6"/>
<evidence type="ECO:0000256" key="7">
    <source>
        <dbReference type="PROSITE-ProRule" id="PRU00723"/>
    </source>
</evidence>
<evidence type="ECO:0000313" key="12">
    <source>
        <dbReference type="EMBL" id="TGZ85014.1"/>
    </source>
</evidence>
<dbReference type="GO" id="GO:0006397">
    <property type="term" value="P:mRNA processing"/>
    <property type="evidence" value="ECO:0007669"/>
    <property type="project" value="UniProtKB-KW"/>
</dbReference>
<organism evidence="12 13">
    <name type="scientific">Ascodesmis nigricans</name>
    <dbReference type="NCBI Taxonomy" id="341454"/>
    <lineage>
        <taxon>Eukaryota</taxon>
        <taxon>Fungi</taxon>
        <taxon>Dikarya</taxon>
        <taxon>Ascomycota</taxon>
        <taxon>Pezizomycotina</taxon>
        <taxon>Pezizomycetes</taxon>
        <taxon>Pezizales</taxon>
        <taxon>Ascodesmidaceae</taxon>
        <taxon>Ascodesmis</taxon>
    </lineage>
</organism>
<dbReference type="PANTHER" id="PTHR12930:SF0">
    <property type="entry name" value="RING FINGER PROTEIN 113B"/>
    <property type="match status" value="1"/>
</dbReference>
<comment type="subcellular location">
    <subcellularLocation>
        <location evidence="8">Nucleus</location>
    </subcellularLocation>
</comment>
<dbReference type="SUPFAM" id="SSF57850">
    <property type="entry name" value="RING/U-box"/>
    <property type="match status" value="1"/>
</dbReference>
<feature type="zinc finger region" description="C3H1-type" evidence="7">
    <location>
        <begin position="187"/>
        <end position="215"/>
    </location>
</feature>
<evidence type="ECO:0000259" key="11">
    <source>
        <dbReference type="PROSITE" id="PS50103"/>
    </source>
</evidence>
<evidence type="ECO:0000313" key="13">
    <source>
        <dbReference type="Proteomes" id="UP000298138"/>
    </source>
</evidence>
<keyword evidence="6 7" id="KW-0862">Zinc</keyword>
<evidence type="ECO:0000256" key="6">
    <source>
        <dbReference type="ARBA" id="ARBA00022833"/>
    </source>
</evidence>
<comment type="subunit">
    <text evidence="3 8">Associated with the spliceosome.</text>
</comment>
<dbReference type="FunCoup" id="A0A4S2N7A6">
    <property type="interactions" value="282"/>
</dbReference>
<evidence type="ECO:0000256" key="3">
    <source>
        <dbReference type="ARBA" id="ARBA00011524"/>
    </source>
</evidence>
<dbReference type="InterPro" id="IPR036855">
    <property type="entry name" value="Znf_CCCH_sf"/>
</dbReference>
<dbReference type="PROSITE" id="PS50089">
    <property type="entry name" value="ZF_RING_2"/>
    <property type="match status" value="1"/>
</dbReference>
<dbReference type="Pfam" id="PF00642">
    <property type="entry name" value="zf-CCCH"/>
    <property type="match status" value="1"/>
</dbReference>
<dbReference type="InterPro" id="IPR001841">
    <property type="entry name" value="Znf_RING"/>
</dbReference>
<keyword evidence="8" id="KW-0539">Nucleus</keyword>
<dbReference type="Proteomes" id="UP000298138">
    <property type="component" value="Unassembled WGS sequence"/>
</dbReference>
<accession>A0A4S2N7A6</accession>
<dbReference type="InterPro" id="IPR017907">
    <property type="entry name" value="Znf_RING_CS"/>
</dbReference>
<keyword evidence="5 7" id="KW-0863">Zinc-finger</keyword>
<dbReference type="PROSITE" id="PS00518">
    <property type="entry name" value="ZF_RING_1"/>
    <property type="match status" value="1"/>
</dbReference>
<keyword evidence="8" id="KW-0747">Spliceosome</keyword>
<feature type="domain" description="C3H1-type" evidence="11">
    <location>
        <begin position="187"/>
        <end position="215"/>
    </location>
</feature>
<feature type="region of interest" description="Disordered" evidence="9">
    <location>
        <begin position="316"/>
        <end position="339"/>
    </location>
</feature>